<dbReference type="Gene3D" id="1.10.600.10">
    <property type="entry name" value="Farnesyl Diphosphate Synthase"/>
    <property type="match status" value="1"/>
</dbReference>
<dbReference type="SUPFAM" id="SSF48576">
    <property type="entry name" value="Terpenoid synthases"/>
    <property type="match status" value="1"/>
</dbReference>
<evidence type="ECO:0000313" key="2">
    <source>
        <dbReference type="Proteomes" id="UP001497444"/>
    </source>
</evidence>
<reference evidence="1" key="1">
    <citation type="submission" date="2024-02" db="EMBL/GenBank/DDBJ databases">
        <authorList>
            <consortium name="ELIXIR-Norway"/>
            <consortium name="Elixir Norway"/>
        </authorList>
    </citation>
    <scope>NUCLEOTIDE SEQUENCE</scope>
</reference>
<dbReference type="Pfam" id="PF00348">
    <property type="entry name" value="polyprenyl_synt"/>
    <property type="match status" value="1"/>
</dbReference>
<gene>
    <name evidence="1" type="ORF">CSSPJE1EN1_LOCUS9565</name>
</gene>
<dbReference type="InterPro" id="IPR053378">
    <property type="entry name" value="Prenyl_diphosphate_synthase"/>
</dbReference>
<dbReference type="PROSITE" id="PS00444">
    <property type="entry name" value="POLYPRENYL_SYNTHASE_2"/>
    <property type="match status" value="1"/>
</dbReference>
<dbReference type="SFLD" id="SFLDG01017">
    <property type="entry name" value="Polyprenyl_Transferase_Like"/>
    <property type="match status" value="1"/>
</dbReference>
<dbReference type="InterPro" id="IPR000092">
    <property type="entry name" value="Polyprenyl_synt"/>
</dbReference>
<accession>A0ABP0WF46</accession>
<dbReference type="PANTHER" id="PTHR43281">
    <property type="entry name" value="FARNESYL DIPHOSPHATE SYNTHASE"/>
    <property type="match status" value="1"/>
</dbReference>
<dbReference type="InterPro" id="IPR008949">
    <property type="entry name" value="Isoprenoid_synthase_dom_sf"/>
</dbReference>
<dbReference type="SFLD" id="SFLDS00005">
    <property type="entry name" value="Isoprenoid_Synthase_Type_I"/>
    <property type="match status" value="1"/>
</dbReference>
<protein>
    <submittedName>
        <fullName evidence="1">Uncharacterized protein</fullName>
    </submittedName>
</protein>
<keyword evidence="2" id="KW-1185">Reference proteome</keyword>
<proteinExistence type="predicted"/>
<organism evidence="1 2">
    <name type="scientific">Sphagnum jensenii</name>
    <dbReference type="NCBI Taxonomy" id="128206"/>
    <lineage>
        <taxon>Eukaryota</taxon>
        <taxon>Viridiplantae</taxon>
        <taxon>Streptophyta</taxon>
        <taxon>Embryophyta</taxon>
        <taxon>Bryophyta</taxon>
        <taxon>Sphagnophytina</taxon>
        <taxon>Sphagnopsida</taxon>
        <taxon>Sphagnales</taxon>
        <taxon>Sphagnaceae</taxon>
        <taxon>Sphagnum</taxon>
    </lineage>
</organism>
<dbReference type="PANTHER" id="PTHR43281:SF1">
    <property type="entry name" value="FARNESYL DIPHOSPHATE SYNTHASE"/>
    <property type="match status" value="1"/>
</dbReference>
<evidence type="ECO:0000313" key="1">
    <source>
        <dbReference type="EMBL" id="CAK9264087.1"/>
    </source>
</evidence>
<dbReference type="Proteomes" id="UP001497444">
    <property type="component" value="Chromosome 16"/>
</dbReference>
<dbReference type="InterPro" id="IPR033749">
    <property type="entry name" value="Polyprenyl_synt_CS"/>
</dbReference>
<dbReference type="EMBL" id="OZ020111">
    <property type="protein sequence ID" value="CAK9264087.1"/>
    <property type="molecule type" value="Genomic_DNA"/>
</dbReference>
<dbReference type="PROSITE" id="PS00723">
    <property type="entry name" value="POLYPRENYL_SYNTHASE_1"/>
    <property type="match status" value="1"/>
</dbReference>
<name>A0ABP0WF46_9BRYO</name>
<dbReference type="NCBIfam" id="NF045485">
    <property type="entry name" value="FPPsyn"/>
    <property type="match status" value="1"/>
</dbReference>
<dbReference type="CDD" id="cd00685">
    <property type="entry name" value="Trans_IPPS_HT"/>
    <property type="match status" value="1"/>
</dbReference>
<sequence length="406" mass="43444">MGMVVMAGSSQSLTAFLDAGTSISSHSSCKIITGSFAVPIRRGESGPSLSFLYSSQFSSGVSSLGFGGFRRAKTRVAAAASVLFPFIIAAGAVEEMEKHYDDEEKVSEESHNFDFNAYMTAKTKAVNLALDKAVPLQHPEKIREAMRYSLLAGGKRVRPALCIAACELVGGDEKTAMPAACAMEMMHTMSLIHDDLPCMDNDNLRRGKPTNHKVYGEDTAVLAGDALISFSFEHIALATKGVAADRVLRVIAHLGKAIGSEGLVAGQIVDIASEGDSNVGLDTLEYVHIHKTAVLLESSVVSGAILGGANEDEIDRLRQYAHYIGLLFQVVDDILDVTKSSAELGKTAGKDLVTNKATYPKLLGLERSMEFAQNLTAKAKEQLTIFDKLKAAPLLGLADYIANRQN</sequence>